<name>A0A7W3LYN3_ACTNM</name>
<reference evidence="2 3" key="1">
    <citation type="submission" date="2020-08" db="EMBL/GenBank/DDBJ databases">
        <title>Genomic Encyclopedia of Type Strains, Phase IV (KMG-IV): sequencing the most valuable type-strain genomes for metagenomic binning, comparative biology and taxonomic classification.</title>
        <authorList>
            <person name="Goeker M."/>
        </authorList>
    </citation>
    <scope>NUCLEOTIDE SEQUENCE [LARGE SCALE GENOMIC DNA]</scope>
    <source>
        <strain evidence="2 3">DSM 44197</strain>
    </source>
</reference>
<dbReference type="InterPro" id="IPR041657">
    <property type="entry name" value="HTH_17"/>
</dbReference>
<proteinExistence type="predicted"/>
<dbReference type="RefSeq" id="WP_220510387.1">
    <property type="nucleotide sequence ID" value="NZ_BAAALP010000060.1"/>
</dbReference>
<feature type="domain" description="Helix-turn-helix" evidence="1">
    <location>
        <begin position="47"/>
        <end position="93"/>
    </location>
</feature>
<evidence type="ECO:0000313" key="2">
    <source>
        <dbReference type="EMBL" id="MBA8956602.1"/>
    </source>
</evidence>
<protein>
    <recommendedName>
        <fullName evidence="1">Helix-turn-helix domain-containing protein</fullName>
    </recommendedName>
</protein>
<dbReference type="EMBL" id="JACJIA010000016">
    <property type="protein sequence ID" value="MBA8956602.1"/>
    <property type="molecule type" value="Genomic_DNA"/>
</dbReference>
<organism evidence="2 3">
    <name type="scientific">Actinomadura namibiensis</name>
    <dbReference type="NCBI Taxonomy" id="182080"/>
    <lineage>
        <taxon>Bacteria</taxon>
        <taxon>Bacillati</taxon>
        <taxon>Actinomycetota</taxon>
        <taxon>Actinomycetes</taxon>
        <taxon>Streptosporangiales</taxon>
        <taxon>Thermomonosporaceae</taxon>
        <taxon>Actinomadura</taxon>
    </lineage>
</organism>
<dbReference type="Proteomes" id="UP000572680">
    <property type="component" value="Unassembled WGS sequence"/>
</dbReference>
<gene>
    <name evidence="2" type="ORF">HNR61_008285</name>
</gene>
<accession>A0A7W3LYN3</accession>
<dbReference type="Pfam" id="PF12728">
    <property type="entry name" value="HTH_17"/>
    <property type="match status" value="1"/>
</dbReference>
<dbReference type="AlphaFoldDB" id="A0A7W3LYN3"/>
<sequence length="106" mass="11445">MPDIDVLPLDDGDGTCDGGWCFTWPARRTSVHAFKRSDLDHLPTVVDIPTAARVLGLSSSYAYVLAKEGRFPCRLIRAGAAYRVPTAALLAVLGEERPRSVTDSTA</sequence>
<evidence type="ECO:0000313" key="3">
    <source>
        <dbReference type="Proteomes" id="UP000572680"/>
    </source>
</evidence>
<keyword evidence="3" id="KW-1185">Reference proteome</keyword>
<evidence type="ECO:0000259" key="1">
    <source>
        <dbReference type="Pfam" id="PF12728"/>
    </source>
</evidence>
<comment type="caution">
    <text evidence="2">The sequence shown here is derived from an EMBL/GenBank/DDBJ whole genome shotgun (WGS) entry which is preliminary data.</text>
</comment>